<organism evidence="1 2">
    <name type="scientific">Thermoanaerobacter uzonensis DSM 18761</name>
    <dbReference type="NCBI Taxonomy" id="1123369"/>
    <lineage>
        <taxon>Bacteria</taxon>
        <taxon>Bacillati</taxon>
        <taxon>Bacillota</taxon>
        <taxon>Clostridia</taxon>
        <taxon>Thermoanaerobacterales</taxon>
        <taxon>Thermoanaerobacteraceae</taxon>
        <taxon>Thermoanaerobacter</taxon>
    </lineage>
</organism>
<keyword evidence="2" id="KW-1185">Reference proteome</keyword>
<dbReference type="RefSeq" id="WP_072968768.1">
    <property type="nucleotide sequence ID" value="NZ_FQUR01000011.1"/>
</dbReference>
<dbReference type="AlphaFoldDB" id="A0A1M4XJC0"/>
<name>A0A1M4XJC0_9THEO</name>
<sequence length="221" mass="26447">MRRRNLILVFLFIFLILPLIWVIINLEVPDKKSTEQVNLSNSTEQSNIYEDQEKLLKFLYDNKKRILENKKVFLIDVTDVLPVVEEKDINNSTVQPDLNIVKSERQKQYEIIKKVLREADYYHLTGKIRDNTVYSYLSDIVKKALYSDYKEEEYTYYYKVEPANPDETVLRDRKGYFYYVYVFTDSYEVNPADPYGDIKKLIMLVEKIKGKWVITELTYNN</sequence>
<accession>A0A1M4XJC0</accession>
<evidence type="ECO:0000313" key="2">
    <source>
        <dbReference type="Proteomes" id="UP000184127"/>
    </source>
</evidence>
<dbReference type="Proteomes" id="UP000184127">
    <property type="component" value="Unassembled WGS sequence"/>
</dbReference>
<gene>
    <name evidence="1" type="ORF">SAMN02745195_01487</name>
</gene>
<dbReference type="EMBL" id="FQUR01000011">
    <property type="protein sequence ID" value="SHE93599.1"/>
    <property type="molecule type" value="Genomic_DNA"/>
</dbReference>
<protein>
    <submittedName>
        <fullName evidence="1">Uncharacterized protein</fullName>
    </submittedName>
</protein>
<proteinExistence type="predicted"/>
<reference evidence="2" key="1">
    <citation type="submission" date="2016-11" db="EMBL/GenBank/DDBJ databases">
        <authorList>
            <person name="Varghese N."/>
            <person name="Submissions S."/>
        </authorList>
    </citation>
    <scope>NUCLEOTIDE SEQUENCE [LARGE SCALE GENOMIC DNA]</scope>
    <source>
        <strain evidence="2">DSM 18761</strain>
    </source>
</reference>
<evidence type="ECO:0000313" key="1">
    <source>
        <dbReference type="EMBL" id="SHE93599.1"/>
    </source>
</evidence>